<evidence type="ECO:0000313" key="2">
    <source>
        <dbReference type="EMBL" id="KRX24585.1"/>
    </source>
</evidence>
<evidence type="ECO:0000256" key="1">
    <source>
        <dbReference type="SAM" id="MobiDB-lite"/>
    </source>
</evidence>
<gene>
    <name evidence="2" type="ORF">T07_5789</name>
</gene>
<name>A0A0V0SCU2_9BILA</name>
<evidence type="ECO:0000313" key="3">
    <source>
        <dbReference type="Proteomes" id="UP000054630"/>
    </source>
</evidence>
<sequence length="73" mass="8182">MTSCLARERAPPAPAPALGRRQNAKNENNGEKSPRFRIVKLNGLDRPALVDYPRRFISTILAVLKLINLTRVD</sequence>
<dbReference type="Proteomes" id="UP000054630">
    <property type="component" value="Unassembled WGS sequence"/>
</dbReference>
<protein>
    <submittedName>
        <fullName evidence="2">Uncharacterized protein</fullName>
    </submittedName>
</protein>
<accession>A0A0V0SCU2</accession>
<feature type="compositionally biased region" description="Basic and acidic residues" evidence="1">
    <location>
        <begin position="1"/>
        <end position="10"/>
    </location>
</feature>
<dbReference type="EMBL" id="JYDL01000016">
    <property type="protein sequence ID" value="KRX24585.1"/>
    <property type="molecule type" value="Genomic_DNA"/>
</dbReference>
<dbReference type="OrthoDB" id="10450068at2759"/>
<comment type="caution">
    <text evidence="2">The sequence shown here is derived from an EMBL/GenBank/DDBJ whole genome shotgun (WGS) entry which is preliminary data.</text>
</comment>
<feature type="region of interest" description="Disordered" evidence="1">
    <location>
        <begin position="1"/>
        <end position="34"/>
    </location>
</feature>
<keyword evidence="3" id="KW-1185">Reference proteome</keyword>
<organism evidence="2 3">
    <name type="scientific">Trichinella nelsoni</name>
    <dbReference type="NCBI Taxonomy" id="6336"/>
    <lineage>
        <taxon>Eukaryota</taxon>
        <taxon>Metazoa</taxon>
        <taxon>Ecdysozoa</taxon>
        <taxon>Nematoda</taxon>
        <taxon>Enoplea</taxon>
        <taxon>Dorylaimia</taxon>
        <taxon>Trichinellida</taxon>
        <taxon>Trichinellidae</taxon>
        <taxon>Trichinella</taxon>
    </lineage>
</organism>
<reference evidence="2 3" key="1">
    <citation type="submission" date="2015-01" db="EMBL/GenBank/DDBJ databases">
        <title>Evolution of Trichinella species and genotypes.</title>
        <authorList>
            <person name="Korhonen P.K."/>
            <person name="Edoardo P."/>
            <person name="Giuseppe L.R."/>
            <person name="Gasser R.B."/>
        </authorList>
    </citation>
    <scope>NUCLEOTIDE SEQUENCE [LARGE SCALE GENOMIC DNA]</scope>
    <source>
        <strain evidence="2">ISS37</strain>
    </source>
</reference>
<dbReference type="AlphaFoldDB" id="A0A0V0SCU2"/>
<proteinExistence type="predicted"/>